<dbReference type="CDD" id="cd06339">
    <property type="entry name" value="PBP1_YraM_LppC_lipoprotein-like"/>
    <property type="match status" value="1"/>
</dbReference>
<dbReference type="SUPFAM" id="SSF53822">
    <property type="entry name" value="Periplasmic binding protein-like I"/>
    <property type="match status" value="1"/>
</dbReference>
<dbReference type="EMBL" id="FNGA01000002">
    <property type="protein sequence ID" value="SDK73874.1"/>
    <property type="molecule type" value="Genomic_DNA"/>
</dbReference>
<proteinExistence type="predicted"/>
<evidence type="ECO:0000256" key="1">
    <source>
        <dbReference type="SAM" id="MobiDB-lite"/>
    </source>
</evidence>
<keyword evidence="3" id="KW-1185">Reference proteome</keyword>
<sequence length="715" mass="80870">MELAGFFYKTYHAKSKSIDVLTFMGHKLCMENSMNHEKSFRLFSHIFALVLVAAILSTTTSCVSLQKQPISSTISTQMLSTNELIKTADQAWFKKDYIASELYYTRLLERTDVPKRIILPALERLSVSSYKSGHYHEAKARLEQWKQQSPEALSSEVWQKCYFDSLFAIKNFSTLRTHLAGTMENGALPWDIRSQAGKNLSSLDHNEESLAALERLYSIAPNDDDRKELESWFIASLGSKSDQELKNNSELISGGNNLKFPYELILFEKAIRQSSAQEYWPMAWRTMSGIVHRGQIVDKHLFNKIISTLEAKYGIPRVGIALVLPISGRFQDYGWKIIRGAGAAQWELTKAGLDVDVQVINTEEAGWVERVQNLPPWYTVLGGPINVKAFKELEQSETYAEKVTFSFLAKPGNLEEGKQAWRFFSSPEDQIRASLDLAINDLGITDFAVLYPQEKFGRQMSKIFWNMAKSRGAKITGMESYPPNDFPKWGKVVGKLVKAPEKKAENEADGLDEDAPLTETDFGAVFIPDTWRQAQLLIPHFFFHEADTLVFLGPELWSQALNSARDVEAHNLKLTVAPGAWWSASEGAVRLKEVMNREGLGTPDFWVALGYDFIKFSSKLGTFSPGWTPEIVNERIADAQHIDFSLAPIHWDADGKANQKLFLFRPERNGKTRIDASIVKSTLANAKNRRARRIKAWDETQAKLNDKNGAETKPQ</sequence>
<dbReference type="Proteomes" id="UP000199053">
    <property type="component" value="Unassembled WGS sequence"/>
</dbReference>
<dbReference type="InterPro" id="IPR028082">
    <property type="entry name" value="Peripla_BP_I"/>
</dbReference>
<name>A0A1G9ECQ8_9BACT</name>
<evidence type="ECO:0000313" key="3">
    <source>
        <dbReference type="Proteomes" id="UP000199053"/>
    </source>
</evidence>
<evidence type="ECO:0000313" key="2">
    <source>
        <dbReference type="EMBL" id="SDK73874.1"/>
    </source>
</evidence>
<dbReference type="STRING" id="246191.SAMN05660337_1050"/>
<feature type="region of interest" description="Disordered" evidence="1">
    <location>
        <begin position="696"/>
        <end position="715"/>
    </location>
</feature>
<gene>
    <name evidence="2" type="ORF">SAMN05660337_1050</name>
</gene>
<reference evidence="3" key="1">
    <citation type="submission" date="2016-10" db="EMBL/GenBank/DDBJ databases">
        <authorList>
            <person name="Varghese N."/>
            <person name="Submissions S."/>
        </authorList>
    </citation>
    <scope>NUCLEOTIDE SEQUENCE [LARGE SCALE GENOMIC DNA]</scope>
    <source>
        <strain evidence="3">DSM 16995</strain>
    </source>
</reference>
<dbReference type="AlphaFoldDB" id="A0A1G9ECQ8"/>
<dbReference type="Gene3D" id="3.40.50.2300">
    <property type="match status" value="1"/>
</dbReference>
<protein>
    <recommendedName>
        <fullName evidence="4">Leucine-binding protein domain-containing protein</fullName>
    </recommendedName>
</protein>
<evidence type="ECO:0008006" key="4">
    <source>
        <dbReference type="Google" id="ProtNLM"/>
    </source>
</evidence>
<accession>A0A1G9ECQ8</accession>
<organism evidence="2 3">
    <name type="scientific">Maridesulfovibrio ferrireducens</name>
    <dbReference type="NCBI Taxonomy" id="246191"/>
    <lineage>
        <taxon>Bacteria</taxon>
        <taxon>Pseudomonadati</taxon>
        <taxon>Thermodesulfobacteriota</taxon>
        <taxon>Desulfovibrionia</taxon>
        <taxon>Desulfovibrionales</taxon>
        <taxon>Desulfovibrionaceae</taxon>
        <taxon>Maridesulfovibrio</taxon>
    </lineage>
</organism>